<protein>
    <submittedName>
        <fullName evidence="11">Nucleotidyltransferase family protein</fullName>
    </submittedName>
</protein>
<evidence type="ECO:0000256" key="8">
    <source>
        <dbReference type="ARBA" id="ARBA00022842"/>
    </source>
</evidence>
<dbReference type="RefSeq" id="WP_123353007.1">
    <property type="nucleotide sequence ID" value="NZ_CP027432.2"/>
</dbReference>
<dbReference type="Proteomes" id="UP000298805">
    <property type="component" value="Chromosome"/>
</dbReference>
<evidence type="ECO:0000256" key="1">
    <source>
        <dbReference type="ARBA" id="ARBA00001946"/>
    </source>
</evidence>
<keyword evidence="5" id="KW-0479">Metal-binding</keyword>
<keyword evidence="14" id="KW-1185">Reference proteome</keyword>
<reference evidence="11" key="3">
    <citation type="submission" date="2019-06" db="EMBL/GenBank/DDBJ databases">
        <title>A comparative analysis of the Nautiliaceae.</title>
        <authorList>
            <person name="Grosche A."/>
            <person name="Smedile F."/>
            <person name="Vetriani C."/>
        </authorList>
    </citation>
    <scope>NUCLEOTIDE SEQUENCE</scope>
    <source>
        <strain evidence="11">TB6</strain>
    </source>
</reference>
<keyword evidence="4" id="KW-0548">Nucleotidyltransferase</keyword>
<name>A0AAJ4UXH2_9BACT</name>
<evidence type="ECO:0000313" key="12">
    <source>
        <dbReference type="EMBL" id="ROR39130.1"/>
    </source>
</evidence>
<evidence type="ECO:0000256" key="3">
    <source>
        <dbReference type="ARBA" id="ARBA00022679"/>
    </source>
</evidence>
<reference evidence="14" key="1">
    <citation type="submission" date="2018-03" db="EMBL/GenBank/DDBJ databases">
        <title>A comparative analysis of the Nautiliaceae.</title>
        <authorList>
            <person name="Grosche A."/>
            <person name="Smedile F."/>
            <person name="Vetriani C."/>
        </authorList>
    </citation>
    <scope>NUCLEOTIDE SEQUENCE [LARGE SCALE GENOMIC DNA]</scope>
    <source>
        <strain evidence="14">TB6</strain>
    </source>
</reference>
<dbReference type="SUPFAM" id="SSF81301">
    <property type="entry name" value="Nucleotidyltransferase"/>
    <property type="match status" value="1"/>
</dbReference>
<dbReference type="Pfam" id="PF01909">
    <property type="entry name" value="NTP_transf_2"/>
    <property type="match status" value="1"/>
</dbReference>
<dbReference type="InterPro" id="IPR052038">
    <property type="entry name" value="Type-VII_TA_antitoxin"/>
</dbReference>
<evidence type="ECO:0000313" key="11">
    <source>
        <dbReference type="EMBL" id="QCI29052.1"/>
    </source>
</evidence>
<dbReference type="PANTHER" id="PTHR33571:SF14">
    <property type="entry name" value="PROTEIN ADENYLYLTRANSFERASE MJ0435-RELATED"/>
    <property type="match status" value="1"/>
</dbReference>
<evidence type="ECO:0000256" key="9">
    <source>
        <dbReference type="ARBA" id="ARBA00038276"/>
    </source>
</evidence>
<dbReference type="AlphaFoldDB" id="A0AAJ4UXH2"/>
<reference evidence="12 13" key="2">
    <citation type="submission" date="2018-11" db="EMBL/GenBank/DDBJ databases">
        <title>Genomic Encyclopedia of Type Strains, Phase IV (KMG-IV): sequencing the most valuable type-strain genomes for metagenomic binning, comparative biology and taxonomic classification.</title>
        <authorList>
            <person name="Goeker M."/>
        </authorList>
    </citation>
    <scope>NUCLEOTIDE SEQUENCE [LARGE SCALE GENOMIC DNA]</scope>
    <source>
        <strain evidence="12 13">DSM 27783</strain>
    </source>
</reference>
<evidence type="ECO:0000259" key="10">
    <source>
        <dbReference type="Pfam" id="PF01909"/>
    </source>
</evidence>
<evidence type="ECO:0000256" key="5">
    <source>
        <dbReference type="ARBA" id="ARBA00022723"/>
    </source>
</evidence>
<dbReference type="CDD" id="cd05403">
    <property type="entry name" value="NT_KNTase_like"/>
    <property type="match status" value="1"/>
</dbReference>
<dbReference type="GO" id="GO:0046872">
    <property type="term" value="F:metal ion binding"/>
    <property type="evidence" value="ECO:0007669"/>
    <property type="project" value="UniProtKB-KW"/>
</dbReference>
<dbReference type="GO" id="GO:0016779">
    <property type="term" value="F:nucleotidyltransferase activity"/>
    <property type="evidence" value="ECO:0007669"/>
    <property type="project" value="UniProtKB-KW"/>
</dbReference>
<dbReference type="EMBL" id="CP027432">
    <property type="protein sequence ID" value="QCI29052.1"/>
    <property type="molecule type" value="Genomic_DNA"/>
</dbReference>
<keyword evidence="8" id="KW-0460">Magnesium</keyword>
<evidence type="ECO:0000256" key="6">
    <source>
        <dbReference type="ARBA" id="ARBA00022741"/>
    </source>
</evidence>
<evidence type="ECO:0000256" key="7">
    <source>
        <dbReference type="ARBA" id="ARBA00022840"/>
    </source>
</evidence>
<dbReference type="Gene3D" id="3.30.460.10">
    <property type="entry name" value="Beta Polymerase, domain 2"/>
    <property type="match status" value="1"/>
</dbReference>
<accession>A0AAJ4UXH2</accession>
<organism evidence="12 13">
    <name type="scientific">Caminibacter pacificus</name>
    <dbReference type="NCBI Taxonomy" id="1424653"/>
    <lineage>
        <taxon>Bacteria</taxon>
        <taxon>Pseudomonadati</taxon>
        <taxon>Campylobacterota</taxon>
        <taxon>Epsilonproteobacteria</taxon>
        <taxon>Nautiliales</taxon>
        <taxon>Nautiliaceae</taxon>
        <taxon>Caminibacter</taxon>
    </lineage>
</organism>
<sequence length="100" mass="11943">MSIKDEVLRYIKENKNRFEKEYGIKKIYLFGSVARGEDNENSDIDLMVEFDTDKNITIFELMMFEEEMKNKFGRKVDVATKDMLKPIVYNYVQKDLLNVK</sequence>
<evidence type="ECO:0000313" key="13">
    <source>
        <dbReference type="Proteomes" id="UP000272781"/>
    </source>
</evidence>
<keyword evidence="7" id="KW-0067">ATP-binding</keyword>
<evidence type="ECO:0000256" key="4">
    <source>
        <dbReference type="ARBA" id="ARBA00022695"/>
    </source>
</evidence>
<comment type="cofactor">
    <cofactor evidence="1">
        <name>Mg(2+)</name>
        <dbReference type="ChEBI" id="CHEBI:18420"/>
    </cofactor>
</comment>
<keyword evidence="3" id="KW-0808">Transferase</keyword>
<gene>
    <name evidence="11" type="ORF">C6V80_08795</name>
    <name evidence="12" type="ORF">EDC58_1628</name>
</gene>
<keyword evidence="2" id="KW-1277">Toxin-antitoxin system</keyword>
<dbReference type="PANTHER" id="PTHR33571">
    <property type="entry name" value="SSL8005 PROTEIN"/>
    <property type="match status" value="1"/>
</dbReference>
<dbReference type="InterPro" id="IPR002934">
    <property type="entry name" value="Polymerase_NTP_transf_dom"/>
</dbReference>
<dbReference type="GO" id="GO:0005524">
    <property type="term" value="F:ATP binding"/>
    <property type="evidence" value="ECO:0007669"/>
    <property type="project" value="UniProtKB-KW"/>
</dbReference>
<dbReference type="InterPro" id="IPR043519">
    <property type="entry name" value="NT_sf"/>
</dbReference>
<feature type="domain" description="Polymerase nucleotidyl transferase" evidence="10">
    <location>
        <begin position="12"/>
        <end position="85"/>
    </location>
</feature>
<evidence type="ECO:0000256" key="2">
    <source>
        <dbReference type="ARBA" id="ARBA00022649"/>
    </source>
</evidence>
<evidence type="ECO:0000313" key="14">
    <source>
        <dbReference type="Proteomes" id="UP000298805"/>
    </source>
</evidence>
<proteinExistence type="inferred from homology"/>
<comment type="similarity">
    <text evidence="9">Belongs to the MntA antitoxin family.</text>
</comment>
<dbReference type="Proteomes" id="UP000272781">
    <property type="component" value="Unassembled WGS sequence"/>
</dbReference>
<keyword evidence="6" id="KW-0547">Nucleotide-binding</keyword>
<dbReference type="EMBL" id="RJVK01000004">
    <property type="protein sequence ID" value="ROR39130.1"/>
    <property type="molecule type" value="Genomic_DNA"/>
</dbReference>